<dbReference type="AlphaFoldDB" id="A0A0F7K246"/>
<dbReference type="Proteomes" id="UP000034410">
    <property type="component" value="Chromosome"/>
</dbReference>
<protein>
    <recommendedName>
        <fullName evidence="4 8">Methionyl-tRNA formyltransferase</fullName>
        <ecNumber evidence="3 8">2.1.2.9</ecNumber>
    </recommendedName>
</protein>
<dbReference type="CDD" id="cd08704">
    <property type="entry name" value="Met_tRNA_FMT_C"/>
    <property type="match status" value="1"/>
</dbReference>
<evidence type="ECO:0000256" key="4">
    <source>
        <dbReference type="ARBA" id="ARBA00016014"/>
    </source>
</evidence>
<dbReference type="InterPro" id="IPR002376">
    <property type="entry name" value="Formyl_transf_N"/>
</dbReference>
<dbReference type="GO" id="GO:0004479">
    <property type="term" value="F:methionyl-tRNA formyltransferase activity"/>
    <property type="evidence" value="ECO:0007669"/>
    <property type="project" value="UniProtKB-UniRule"/>
</dbReference>
<dbReference type="InterPro" id="IPR005793">
    <property type="entry name" value="Formyl_trans_C"/>
</dbReference>
<dbReference type="Pfam" id="PF00551">
    <property type="entry name" value="Formyl_trans_N"/>
    <property type="match status" value="1"/>
</dbReference>
<dbReference type="InterPro" id="IPR011034">
    <property type="entry name" value="Formyl_transferase-like_C_sf"/>
</dbReference>
<dbReference type="SUPFAM" id="SSF53328">
    <property type="entry name" value="Formyltransferase"/>
    <property type="match status" value="1"/>
</dbReference>
<dbReference type="InterPro" id="IPR041711">
    <property type="entry name" value="Met-tRNA-FMT_N"/>
</dbReference>
<feature type="domain" description="Formyl transferase N-terminal" evidence="9">
    <location>
        <begin position="6"/>
        <end position="184"/>
    </location>
</feature>
<comment type="function">
    <text evidence="1 8">Attaches a formyl group to the free amino group of methionyl-tRNA(fMet). The formyl group appears to play a dual role in the initiator identity of N-formylmethionyl-tRNA by promoting its recognition by IF2 and preventing the misappropriation of this tRNA by the elongation apparatus.</text>
</comment>
<comment type="catalytic activity">
    <reaction evidence="7 8">
        <text>L-methionyl-tRNA(fMet) + (6R)-10-formyltetrahydrofolate = N-formyl-L-methionyl-tRNA(fMet) + (6S)-5,6,7,8-tetrahydrofolate + H(+)</text>
        <dbReference type="Rhea" id="RHEA:24380"/>
        <dbReference type="Rhea" id="RHEA-COMP:9952"/>
        <dbReference type="Rhea" id="RHEA-COMP:9953"/>
        <dbReference type="ChEBI" id="CHEBI:15378"/>
        <dbReference type="ChEBI" id="CHEBI:57453"/>
        <dbReference type="ChEBI" id="CHEBI:78530"/>
        <dbReference type="ChEBI" id="CHEBI:78844"/>
        <dbReference type="ChEBI" id="CHEBI:195366"/>
        <dbReference type="EC" id="2.1.2.9"/>
    </reaction>
</comment>
<dbReference type="OrthoDB" id="9802815at2"/>
<organism evidence="11 12">
    <name type="scientific">Sedimenticola thiotaurini</name>
    <dbReference type="NCBI Taxonomy" id="1543721"/>
    <lineage>
        <taxon>Bacteria</taxon>
        <taxon>Pseudomonadati</taxon>
        <taxon>Pseudomonadota</taxon>
        <taxon>Gammaproteobacteria</taxon>
        <taxon>Chromatiales</taxon>
        <taxon>Sedimenticolaceae</taxon>
        <taxon>Sedimenticola</taxon>
    </lineage>
</organism>
<sequence>MNKQLKIIFAGTPEFSVPPLRELIHSQHQVVAVYTQPDRPAGRGRKLTASPVKQLALEHRIPVYQPRNFRESADLEALEALQADLMVVVAYGLILPQRVLDAPRLGCINIHASLLPRWRGAAPIQRAVLAGDERTGITIMQMEAGLDTGPMLLKREVDIGPDETGGALHDRLSELGAEALMAALPGIVDGSLKAQPQQDAQANYASKLEKAESVMDWSRDARALDRQVRAFNPWPVAQTLMEGKVLRIWESTPLDGTADAAPGTVVACNREGIDVATGDGLLRIRSLQLPGKRAMSAADFLNAHDPQGVVLG</sequence>
<dbReference type="InterPro" id="IPR001555">
    <property type="entry name" value="GART_AS"/>
</dbReference>
<dbReference type="PANTHER" id="PTHR11138:SF5">
    <property type="entry name" value="METHIONYL-TRNA FORMYLTRANSFERASE, MITOCHONDRIAL"/>
    <property type="match status" value="1"/>
</dbReference>
<feature type="domain" description="Formyl transferase C-terminal" evidence="10">
    <location>
        <begin position="207"/>
        <end position="304"/>
    </location>
</feature>
<keyword evidence="6 8" id="KW-0648">Protein biosynthesis</keyword>
<evidence type="ECO:0000256" key="6">
    <source>
        <dbReference type="ARBA" id="ARBA00022917"/>
    </source>
</evidence>
<dbReference type="PATRIC" id="fig|1543721.4.peg.2551"/>
<dbReference type="SUPFAM" id="SSF50486">
    <property type="entry name" value="FMT C-terminal domain-like"/>
    <property type="match status" value="1"/>
</dbReference>
<accession>A0A0F7K246</accession>
<dbReference type="GO" id="GO:0005829">
    <property type="term" value="C:cytosol"/>
    <property type="evidence" value="ECO:0007669"/>
    <property type="project" value="TreeGrafter"/>
</dbReference>
<reference evidence="11 12" key="1">
    <citation type="journal article" date="2015" name="Genome Announc.">
        <title>Complete Genome Sequence of Sedimenticola thiotaurini Strain SIP-G1, a Polyphosphate- and Polyhydroxyalkanoate-Accumulating Sulfur-Oxidizing Gammaproteobacterium Isolated from Salt Marsh Sediments.</title>
        <authorList>
            <person name="Flood B.E."/>
            <person name="Jones D.S."/>
            <person name="Bailey J.V."/>
        </authorList>
    </citation>
    <scope>NUCLEOTIDE SEQUENCE [LARGE SCALE GENOMIC DNA]</scope>
    <source>
        <strain evidence="11 12">SIP-G1</strain>
    </source>
</reference>
<dbReference type="EC" id="2.1.2.9" evidence="3 8"/>
<gene>
    <name evidence="8" type="primary">fmt</name>
    <name evidence="11" type="ORF">AAY24_12335</name>
</gene>
<dbReference type="PANTHER" id="PTHR11138">
    <property type="entry name" value="METHIONYL-TRNA FORMYLTRANSFERASE"/>
    <property type="match status" value="1"/>
</dbReference>
<evidence type="ECO:0000259" key="10">
    <source>
        <dbReference type="Pfam" id="PF02911"/>
    </source>
</evidence>
<dbReference type="KEGG" id="seds:AAY24_12335"/>
<dbReference type="InterPro" id="IPR037022">
    <property type="entry name" value="Formyl_trans_C_sf"/>
</dbReference>
<dbReference type="RefSeq" id="WP_046859937.1">
    <property type="nucleotide sequence ID" value="NZ_CP011412.1"/>
</dbReference>
<keyword evidence="5 8" id="KW-0808">Transferase</keyword>
<evidence type="ECO:0000313" key="11">
    <source>
        <dbReference type="EMBL" id="AKH21008.1"/>
    </source>
</evidence>
<evidence type="ECO:0000256" key="3">
    <source>
        <dbReference type="ARBA" id="ARBA00012261"/>
    </source>
</evidence>
<evidence type="ECO:0000256" key="7">
    <source>
        <dbReference type="ARBA" id="ARBA00048558"/>
    </source>
</evidence>
<evidence type="ECO:0000313" key="12">
    <source>
        <dbReference type="Proteomes" id="UP000034410"/>
    </source>
</evidence>
<dbReference type="PROSITE" id="PS00373">
    <property type="entry name" value="GART"/>
    <property type="match status" value="1"/>
</dbReference>
<evidence type="ECO:0000256" key="1">
    <source>
        <dbReference type="ARBA" id="ARBA00002606"/>
    </source>
</evidence>
<evidence type="ECO:0000256" key="8">
    <source>
        <dbReference type="HAMAP-Rule" id="MF_00182"/>
    </source>
</evidence>
<dbReference type="Gene3D" id="3.40.50.170">
    <property type="entry name" value="Formyl transferase, N-terminal domain"/>
    <property type="match status" value="1"/>
</dbReference>
<comment type="similarity">
    <text evidence="2 8">Belongs to the Fmt family.</text>
</comment>
<dbReference type="InterPro" id="IPR005794">
    <property type="entry name" value="Fmt"/>
</dbReference>
<evidence type="ECO:0000256" key="2">
    <source>
        <dbReference type="ARBA" id="ARBA00010699"/>
    </source>
</evidence>
<dbReference type="NCBIfam" id="TIGR00460">
    <property type="entry name" value="fmt"/>
    <property type="match status" value="1"/>
</dbReference>
<dbReference type="CDD" id="cd08646">
    <property type="entry name" value="FMT_core_Met-tRNA-FMT_N"/>
    <property type="match status" value="1"/>
</dbReference>
<evidence type="ECO:0000256" key="5">
    <source>
        <dbReference type="ARBA" id="ARBA00022679"/>
    </source>
</evidence>
<dbReference type="InterPro" id="IPR036477">
    <property type="entry name" value="Formyl_transf_N_sf"/>
</dbReference>
<dbReference type="FunFam" id="3.40.50.170:FF:000003">
    <property type="entry name" value="Methionyl-tRNA formyltransferase"/>
    <property type="match status" value="1"/>
</dbReference>
<dbReference type="Pfam" id="PF02911">
    <property type="entry name" value="Formyl_trans_C"/>
    <property type="match status" value="1"/>
</dbReference>
<feature type="binding site" evidence="8">
    <location>
        <begin position="113"/>
        <end position="116"/>
    </location>
    <ligand>
        <name>(6S)-5,6,7,8-tetrahydrofolate</name>
        <dbReference type="ChEBI" id="CHEBI:57453"/>
    </ligand>
</feature>
<dbReference type="HAMAP" id="MF_00182">
    <property type="entry name" value="Formyl_trans"/>
    <property type="match status" value="1"/>
</dbReference>
<dbReference type="EMBL" id="CP011412">
    <property type="protein sequence ID" value="AKH21008.1"/>
    <property type="molecule type" value="Genomic_DNA"/>
</dbReference>
<dbReference type="InterPro" id="IPR044135">
    <property type="entry name" value="Met-tRNA-FMT_C"/>
</dbReference>
<dbReference type="Gene3D" id="3.10.25.10">
    <property type="entry name" value="Formyl transferase, C-terminal domain"/>
    <property type="match status" value="1"/>
</dbReference>
<evidence type="ECO:0000259" key="9">
    <source>
        <dbReference type="Pfam" id="PF00551"/>
    </source>
</evidence>
<name>A0A0F7K246_9GAMM</name>
<keyword evidence="12" id="KW-1185">Reference proteome</keyword>
<proteinExistence type="inferred from homology"/>